<dbReference type="EMBL" id="JAMTCG010000004">
    <property type="protein sequence ID" value="MCP2161010.1"/>
    <property type="molecule type" value="Genomic_DNA"/>
</dbReference>
<proteinExistence type="predicted"/>
<evidence type="ECO:0000259" key="3">
    <source>
        <dbReference type="Pfam" id="PF10708"/>
    </source>
</evidence>
<feature type="domain" description="DUF2510" evidence="3">
    <location>
        <begin position="7"/>
        <end position="38"/>
    </location>
</feature>
<evidence type="ECO:0000256" key="1">
    <source>
        <dbReference type="SAM" id="MobiDB-lite"/>
    </source>
</evidence>
<gene>
    <name evidence="4" type="ORF">LX12_002205</name>
</gene>
<organism evidence="4 5">
    <name type="scientific">Williamsia serinedens</name>
    <dbReference type="NCBI Taxonomy" id="391736"/>
    <lineage>
        <taxon>Bacteria</taxon>
        <taxon>Bacillati</taxon>
        <taxon>Actinomycetota</taxon>
        <taxon>Actinomycetes</taxon>
        <taxon>Mycobacteriales</taxon>
        <taxon>Nocardiaceae</taxon>
        <taxon>Williamsia</taxon>
    </lineage>
</organism>
<evidence type="ECO:0000313" key="5">
    <source>
        <dbReference type="Proteomes" id="UP001205740"/>
    </source>
</evidence>
<keyword evidence="2" id="KW-1133">Transmembrane helix</keyword>
<feature type="region of interest" description="Disordered" evidence="1">
    <location>
        <begin position="1"/>
        <end position="78"/>
    </location>
</feature>
<feature type="compositionally biased region" description="Low complexity" evidence="1">
    <location>
        <begin position="30"/>
        <end position="68"/>
    </location>
</feature>
<dbReference type="InterPro" id="IPR018929">
    <property type="entry name" value="DUF2510"/>
</dbReference>
<accession>A0ABT1H187</accession>
<feature type="compositionally biased region" description="Low complexity" evidence="1">
    <location>
        <begin position="116"/>
        <end position="138"/>
    </location>
</feature>
<reference evidence="4 5" key="1">
    <citation type="submission" date="2022-06" db="EMBL/GenBank/DDBJ databases">
        <title>Genomic Encyclopedia of Archaeal and Bacterial Type Strains, Phase II (KMG-II): from individual species to whole genera.</title>
        <authorList>
            <person name="Goeker M."/>
        </authorList>
    </citation>
    <scope>NUCLEOTIDE SEQUENCE [LARGE SCALE GENOMIC DNA]</scope>
    <source>
        <strain evidence="4 5">DSM 45037</strain>
    </source>
</reference>
<keyword evidence="2" id="KW-0472">Membrane</keyword>
<name>A0ABT1H187_9NOCA</name>
<dbReference type="Pfam" id="PF10708">
    <property type="entry name" value="DUF2510"/>
    <property type="match status" value="1"/>
</dbReference>
<protein>
    <recommendedName>
        <fullName evidence="3">DUF2510 domain-containing protein</fullName>
    </recommendedName>
</protein>
<feature type="region of interest" description="Disordered" evidence="1">
    <location>
        <begin position="101"/>
        <end position="138"/>
    </location>
</feature>
<keyword evidence="2" id="KW-0812">Transmembrane</keyword>
<keyword evidence="5" id="KW-1185">Reference proteome</keyword>
<evidence type="ECO:0000313" key="4">
    <source>
        <dbReference type="EMBL" id="MCP2161010.1"/>
    </source>
</evidence>
<feature type="transmembrane region" description="Helical" evidence="2">
    <location>
        <begin position="82"/>
        <end position="101"/>
    </location>
</feature>
<dbReference type="Proteomes" id="UP001205740">
    <property type="component" value="Unassembled WGS sequence"/>
</dbReference>
<comment type="caution">
    <text evidence="4">The sequence shown here is derived from an EMBL/GenBank/DDBJ whole genome shotgun (WGS) entry which is preliminary data.</text>
</comment>
<sequence length="279" mass="28843">MTTPPPAGWHPDPEGSGQLRWWDGAQWTSATRSPDADPTPATTPAWASAPPPSTSAASTPPTASFGSAGPPPPPAKRSRRGLWIALGLIVLVIIAIAAVSGGSSGDRDSTKASPSTVTNTTTIDPTTEDPAAAAAASSSRAAEASAIAAAAAAERARQTDKSQYKELTDREWQLIAKNPDAHIGEKVVVYGKVTQFDAATGKDQLRASVDGQPQDYNIFTTNTVVKEGISGILDNVVQDDLVTLYARVDGSLSYDTSIGGNTTAPKLTAYVVDVTGSDN</sequence>
<evidence type="ECO:0000256" key="2">
    <source>
        <dbReference type="SAM" id="Phobius"/>
    </source>
</evidence>